<evidence type="ECO:0000256" key="1">
    <source>
        <dbReference type="SAM" id="SignalP"/>
    </source>
</evidence>
<gene>
    <name evidence="2" type="ORF">K5P26_01180</name>
</gene>
<reference evidence="2" key="1">
    <citation type="submission" date="2021-08" db="EMBL/GenBank/DDBJ databases">
        <title>Sphingopyxis panaciterrulae sp. nov., isolated from the surface water of the Yellow Sea.</title>
        <authorList>
            <person name="Gao Z."/>
            <person name="Zhang D."/>
            <person name="Zhang A."/>
        </authorList>
    </citation>
    <scope>NUCLEOTIDE SEQUENCE</scope>
    <source>
        <strain evidence="2">XHP0097</strain>
    </source>
</reference>
<proteinExistence type="predicted"/>
<dbReference type="EMBL" id="JAILXK010000001">
    <property type="protein sequence ID" value="MBY4635749.1"/>
    <property type="molecule type" value="Genomic_DNA"/>
</dbReference>
<feature type="chain" id="PRO_5046072548" evidence="1">
    <location>
        <begin position="22"/>
        <end position="98"/>
    </location>
</feature>
<feature type="signal peptide" evidence="1">
    <location>
        <begin position="1"/>
        <end position="21"/>
    </location>
</feature>
<name>A0ABS7MAP9_9SPHN</name>
<comment type="caution">
    <text evidence="2">The sequence shown here is derived from an EMBL/GenBank/DDBJ whole genome shotgun (WGS) entry which is preliminary data.</text>
</comment>
<dbReference type="Proteomes" id="UP001166571">
    <property type="component" value="Unassembled WGS sequence"/>
</dbReference>
<keyword evidence="3" id="KW-1185">Reference proteome</keyword>
<organism evidence="2 3">
    <name type="scientific">Sphingopyxis jiangsuensis</name>
    <dbReference type="NCBI Taxonomy" id="2871171"/>
    <lineage>
        <taxon>Bacteria</taxon>
        <taxon>Pseudomonadati</taxon>
        <taxon>Pseudomonadota</taxon>
        <taxon>Alphaproteobacteria</taxon>
        <taxon>Sphingomonadales</taxon>
        <taxon>Sphingomonadaceae</taxon>
        <taxon>Sphingopyxis</taxon>
    </lineage>
</organism>
<accession>A0ABS7MAP9</accession>
<keyword evidence="1" id="KW-0732">Signal</keyword>
<dbReference type="RefSeq" id="WP_222135519.1">
    <property type="nucleotide sequence ID" value="NZ_JAILXK010000001.1"/>
</dbReference>
<evidence type="ECO:0000313" key="2">
    <source>
        <dbReference type="EMBL" id="MBY4635749.1"/>
    </source>
</evidence>
<evidence type="ECO:0000313" key="3">
    <source>
        <dbReference type="Proteomes" id="UP001166571"/>
    </source>
</evidence>
<protein>
    <submittedName>
        <fullName evidence="2">Uncharacterized protein</fullName>
    </submittedName>
</protein>
<sequence length="98" mass="10581">MKTIILAVSALATLTSAAVHAKDPDVKRFEHGGNVYSYTVTSTDNGRVIEGVEEKTGKPFTLRVGKHRVRGTVGSQQVSFTLRDVKPLDKPATTLASR</sequence>